<evidence type="ECO:0000256" key="2">
    <source>
        <dbReference type="ARBA" id="ARBA00022840"/>
    </source>
</evidence>
<proteinExistence type="inferred from homology"/>
<dbReference type="InterPro" id="IPR027417">
    <property type="entry name" value="P-loop_NTPase"/>
</dbReference>
<evidence type="ECO:0000259" key="5">
    <source>
        <dbReference type="Pfam" id="PF03668"/>
    </source>
</evidence>
<dbReference type="GO" id="GO:0005525">
    <property type="term" value="F:GTP binding"/>
    <property type="evidence" value="ECO:0007669"/>
    <property type="project" value="UniProtKB-UniRule"/>
</dbReference>
<dbReference type="SUPFAM" id="SSF52540">
    <property type="entry name" value="P-loop containing nucleoside triphosphate hydrolases"/>
    <property type="match status" value="1"/>
</dbReference>
<dbReference type="InterPro" id="IPR005337">
    <property type="entry name" value="RapZ-like"/>
</dbReference>
<name>A0A2W0HER9_9BACI</name>
<protein>
    <submittedName>
        <fullName evidence="7">RNase adapter RapZ</fullName>
    </submittedName>
</protein>
<reference evidence="7 8" key="1">
    <citation type="submission" date="2017-10" db="EMBL/GenBank/DDBJ databases">
        <title>Bacillus sp. nov., a halophilic bacterium isolated from a Yangshapao Lake.</title>
        <authorList>
            <person name="Wang H."/>
        </authorList>
    </citation>
    <scope>NUCLEOTIDE SEQUENCE [LARGE SCALE GENOMIC DNA]</scope>
    <source>
        <strain evidence="7 8">YSP-3</strain>
    </source>
</reference>
<evidence type="ECO:0000256" key="3">
    <source>
        <dbReference type="ARBA" id="ARBA00023134"/>
    </source>
</evidence>
<dbReference type="RefSeq" id="WP_110521082.1">
    <property type="nucleotide sequence ID" value="NZ_PDOF01000003.1"/>
</dbReference>
<keyword evidence="8" id="KW-1185">Reference proteome</keyword>
<feature type="domain" description="RapZ C-terminal" evidence="6">
    <location>
        <begin position="180"/>
        <end position="299"/>
    </location>
</feature>
<dbReference type="InterPro" id="IPR053930">
    <property type="entry name" value="RapZ-like_N"/>
</dbReference>
<dbReference type="OrthoDB" id="9784461at2"/>
<dbReference type="AlphaFoldDB" id="A0A2W0HER9"/>
<feature type="domain" description="RapZ-like N-terminal" evidence="5">
    <location>
        <begin position="17"/>
        <end position="172"/>
    </location>
</feature>
<feature type="binding site" evidence="4">
    <location>
        <begin position="75"/>
        <end position="78"/>
    </location>
    <ligand>
        <name>GTP</name>
        <dbReference type="ChEBI" id="CHEBI:37565"/>
    </ligand>
</feature>
<keyword evidence="3 4" id="KW-0342">GTP-binding</keyword>
<evidence type="ECO:0000313" key="8">
    <source>
        <dbReference type="Proteomes" id="UP000248066"/>
    </source>
</evidence>
<keyword evidence="2 4" id="KW-0067">ATP-binding</keyword>
<dbReference type="Proteomes" id="UP000248066">
    <property type="component" value="Unassembled WGS sequence"/>
</dbReference>
<dbReference type="HAMAP" id="MF_00636">
    <property type="entry name" value="RapZ_like"/>
    <property type="match status" value="1"/>
</dbReference>
<dbReference type="Pfam" id="PF03668">
    <property type="entry name" value="RapZ-like_N"/>
    <property type="match status" value="1"/>
</dbReference>
<keyword evidence="1 4" id="KW-0547">Nucleotide-binding</keyword>
<sequence>MKVSETSHKPGITADEMEIVIITGMSGAGKTVAVQSFEDLGYFCVDNLPPALIPKFIDLIENSGGKMNKVAFVIDLRGRDFFDELFETINLLSAEADVTPQILFLDAKDDVLVRRYKETRRSHPLAGDGPPLEGIRLERSMLDELKGQAQYIVDTSELKPLALREKIIERFTSPEKQVFTVQVLSFGFKHGIPIDADLVFDVRFLPNPHYIDHMRPKTGLDKEVSDYVLKWSETKQFNDKLEDLLNYMLPHYKREGKSQLVVAIGCTGGKHRSVTLAEYFKRKIADSGYITYVTHRDVEKGRKEG</sequence>
<comment type="caution">
    <text evidence="7">The sequence shown here is derived from an EMBL/GenBank/DDBJ whole genome shotgun (WGS) entry which is preliminary data.</text>
</comment>
<dbReference type="NCBIfam" id="NF003828">
    <property type="entry name" value="PRK05416.1"/>
    <property type="match status" value="1"/>
</dbReference>
<dbReference type="PANTHER" id="PTHR30448">
    <property type="entry name" value="RNASE ADAPTER PROTEIN RAPZ"/>
    <property type="match status" value="1"/>
</dbReference>
<feature type="binding site" evidence="4">
    <location>
        <begin position="24"/>
        <end position="31"/>
    </location>
    <ligand>
        <name>ATP</name>
        <dbReference type="ChEBI" id="CHEBI:30616"/>
    </ligand>
</feature>
<dbReference type="PIRSF" id="PIRSF005052">
    <property type="entry name" value="P-loopkin"/>
    <property type="match status" value="1"/>
</dbReference>
<evidence type="ECO:0000259" key="6">
    <source>
        <dbReference type="Pfam" id="PF22740"/>
    </source>
</evidence>
<dbReference type="InterPro" id="IPR053931">
    <property type="entry name" value="RapZ_C"/>
</dbReference>
<evidence type="ECO:0000313" key="7">
    <source>
        <dbReference type="EMBL" id="PYZ95805.1"/>
    </source>
</evidence>
<dbReference type="PANTHER" id="PTHR30448:SF0">
    <property type="entry name" value="RNASE ADAPTER PROTEIN RAPZ"/>
    <property type="match status" value="1"/>
</dbReference>
<organism evidence="7 8">
    <name type="scientific">Alteribacter lacisalsi</name>
    <dbReference type="NCBI Taxonomy" id="2045244"/>
    <lineage>
        <taxon>Bacteria</taxon>
        <taxon>Bacillati</taxon>
        <taxon>Bacillota</taxon>
        <taxon>Bacilli</taxon>
        <taxon>Bacillales</taxon>
        <taxon>Bacillaceae</taxon>
        <taxon>Alteribacter</taxon>
    </lineage>
</organism>
<dbReference type="Pfam" id="PF22740">
    <property type="entry name" value="PapZ_C"/>
    <property type="match status" value="1"/>
</dbReference>
<gene>
    <name evidence="7" type="ORF">CR205_15565</name>
</gene>
<dbReference type="GO" id="GO:0005524">
    <property type="term" value="F:ATP binding"/>
    <property type="evidence" value="ECO:0007669"/>
    <property type="project" value="UniProtKB-UniRule"/>
</dbReference>
<evidence type="ECO:0000256" key="4">
    <source>
        <dbReference type="HAMAP-Rule" id="MF_00636"/>
    </source>
</evidence>
<evidence type="ECO:0000256" key="1">
    <source>
        <dbReference type="ARBA" id="ARBA00022741"/>
    </source>
</evidence>
<dbReference type="Gene3D" id="3.40.50.300">
    <property type="entry name" value="P-loop containing nucleotide triphosphate hydrolases"/>
    <property type="match status" value="1"/>
</dbReference>
<dbReference type="EMBL" id="PDOF01000003">
    <property type="protein sequence ID" value="PYZ95805.1"/>
    <property type="molecule type" value="Genomic_DNA"/>
</dbReference>
<accession>A0A2W0HER9</accession>